<dbReference type="Proteomes" id="UP000230859">
    <property type="component" value="Unassembled WGS sequence"/>
</dbReference>
<feature type="transmembrane region" description="Helical" evidence="5">
    <location>
        <begin position="72"/>
        <end position="92"/>
    </location>
</feature>
<keyword evidence="3 5" id="KW-1133">Transmembrane helix</keyword>
<feature type="transmembrane region" description="Helical" evidence="5">
    <location>
        <begin position="7"/>
        <end position="30"/>
    </location>
</feature>
<proteinExistence type="predicted"/>
<dbReference type="InterPro" id="IPR007269">
    <property type="entry name" value="ICMT_MeTrfase"/>
</dbReference>
<dbReference type="PANTHER" id="PTHR43847:SF1">
    <property type="entry name" value="BLL3993 PROTEIN"/>
    <property type="match status" value="1"/>
</dbReference>
<dbReference type="AlphaFoldDB" id="A0A2H0LT63"/>
<gene>
    <name evidence="6" type="ORF">COV74_00300</name>
</gene>
<dbReference type="EMBL" id="PCVY01000003">
    <property type="protein sequence ID" value="PIQ87547.1"/>
    <property type="molecule type" value="Genomic_DNA"/>
</dbReference>
<dbReference type="Pfam" id="PF04140">
    <property type="entry name" value="ICMT"/>
    <property type="match status" value="1"/>
</dbReference>
<evidence type="ECO:0000313" key="7">
    <source>
        <dbReference type="Proteomes" id="UP000230859"/>
    </source>
</evidence>
<accession>A0A2H0LT63</accession>
<evidence type="ECO:0000256" key="4">
    <source>
        <dbReference type="ARBA" id="ARBA00023136"/>
    </source>
</evidence>
<protein>
    <recommendedName>
        <fullName evidence="8">Isoprenylcysteine carboxyl methyltransferase</fullName>
    </recommendedName>
</protein>
<evidence type="ECO:0008006" key="8">
    <source>
        <dbReference type="Google" id="ProtNLM"/>
    </source>
</evidence>
<evidence type="ECO:0000313" key="6">
    <source>
        <dbReference type="EMBL" id="PIQ87547.1"/>
    </source>
</evidence>
<evidence type="ECO:0000256" key="1">
    <source>
        <dbReference type="ARBA" id="ARBA00004141"/>
    </source>
</evidence>
<dbReference type="InterPro" id="IPR052527">
    <property type="entry name" value="Metal_cation-efflux_comp"/>
</dbReference>
<organism evidence="6 7">
    <name type="scientific">Candidatus Abzuiibacterium crystallinum</name>
    <dbReference type="NCBI Taxonomy" id="1974748"/>
    <lineage>
        <taxon>Bacteria</taxon>
        <taxon>Pseudomonadati</taxon>
        <taxon>Candidatus Omnitrophota</taxon>
        <taxon>Candidatus Abzuiibacterium</taxon>
    </lineage>
</organism>
<feature type="transmembrane region" description="Helical" evidence="5">
    <location>
        <begin position="173"/>
        <end position="194"/>
    </location>
</feature>
<keyword evidence="4 5" id="KW-0472">Membrane</keyword>
<dbReference type="GO" id="GO:0016020">
    <property type="term" value="C:membrane"/>
    <property type="evidence" value="ECO:0007669"/>
    <property type="project" value="UniProtKB-SubCell"/>
</dbReference>
<comment type="subcellular location">
    <subcellularLocation>
        <location evidence="1">Membrane</location>
        <topology evidence="1">Multi-pass membrane protein</topology>
    </subcellularLocation>
</comment>
<reference evidence="6 7" key="1">
    <citation type="submission" date="2017-09" db="EMBL/GenBank/DDBJ databases">
        <title>Depth-based differentiation of microbial function through sediment-hosted aquifers and enrichment of novel symbionts in the deep terrestrial subsurface.</title>
        <authorList>
            <person name="Probst A.J."/>
            <person name="Ladd B."/>
            <person name="Jarett J.K."/>
            <person name="Geller-Mcgrath D.E."/>
            <person name="Sieber C.M."/>
            <person name="Emerson J.B."/>
            <person name="Anantharaman K."/>
            <person name="Thomas B.C."/>
            <person name="Malmstrom R."/>
            <person name="Stieglmeier M."/>
            <person name="Klingl A."/>
            <person name="Woyke T."/>
            <person name="Ryan C.M."/>
            <person name="Banfield J.F."/>
        </authorList>
    </citation>
    <scope>NUCLEOTIDE SEQUENCE [LARGE SCALE GENOMIC DNA]</scope>
    <source>
        <strain evidence="6">CG11_big_fil_rev_8_21_14_0_20_45_26</strain>
    </source>
</reference>
<feature type="transmembrane region" description="Helical" evidence="5">
    <location>
        <begin position="98"/>
        <end position="116"/>
    </location>
</feature>
<dbReference type="Gene3D" id="1.20.120.1630">
    <property type="match status" value="1"/>
</dbReference>
<sequence>MSKKVTIINIFKLTGIVVVPIYTAMLYYFLPKTNTGLIFFCFVTICIIERAWETFNTSKERRREEVHGDWTLIAVTGAYLLVFFLFITEFYFLRFYSINIGVTFSGLVLLAASFRLRFWGMAALGKQWAVHAVGVQKIKKVRLVKIGPFKYVRHPIYLGIMMELTALPLIANAYYALIISLCLAVPLVVLRAFVEERTSFRRFGDRYLKYKKEVGMFFPWKLIKRGN</sequence>
<evidence type="ECO:0000256" key="5">
    <source>
        <dbReference type="SAM" id="Phobius"/>
    </source>
</evidence>
<name>A0A2H0LT63_9BACT</name>
<evidence type="ECO:0000256" key="3">
    <source>
        <dbReference type="ARBA" id="ARBA00022989"/>
    </source>
</evidence>
<dbReference type="GO" id="GO:0004671">
    <property type="term" value="F:protein C-terminal S-isoprenylcysteine carboxyl O-methyltransferase activity"/>
    <property type="evidence" value="ECO:0007669"/>
    <property type="project" value="InterPro"/>
</dbReference>
<dbReference type="PANTHER" id="PTHR43847">
    <property type="entry name" value="BLL3993 PROTEIN"/>
    <property type="match status" value="1"/>
</dbReference>
<comment type="caution">
    <text evidence="6">The sequence shown here is derived from an EMBL/GenBank/DDBJ whole genome shotgun (WGS) entry which is preliminary data.</text>
</comment>
<evidence type="ECO:0000256" key="2">
    <source>
        <dbReference type="ARBA" id="ARBA00022692"/>
    </source>
</evidence>
<keyword evidence="2 5" id="KW-0812">Transmembrane</keyword>